<name>A0A803K019_XENTR</name>
<feature type="region of interest" description="Disordered" evidence="1">
    <location>
        <begin position="1"/>
        <end position="76"/>
    </location>
</feature>
<organism evidence="2">
    <name type="scientific">Xenopus tropicalis</name>
    <name type="common">Western clawed frog</name>
    <name type="synonym">Silurana tropicalis</name>
    <dbReference type="NCBI Taxonomy" id="8364"/>
    <lineage>
        <taxon>Eukaryota</taxon>
        <taxon>Metazoa</taxon>
        <taxon>Chordata</taxon>
        <taxon>Craniata</taxon>
        <taxon>Vertebrata</taxon>
        <taxon>Euteleostomi</taxon>
        <taxon>Amphibia</taxon>
        <taxon>Batrachia</taxon>
        <taxon>Anura</taxon>
        <taxon>Pipoidea</taxon>
        <taxon>Pipidae</taxon>
        <taxon>Xenopodinae</taxon>
        <taxon>Xenopus</taxon>
        <taxon>Silurana</taxon>
    </lineage>
</organism>
<feature type="compositionally biased region" description="Acidic residues" evidence="1">
    <location>
        <begin position="1"/>
        <end position="17"/>
    </location>
</feature>
<evidence type="ECO:0000256" key="1">
    <source>
        <dbReference type="SAM" id="MobiDB-lite"/>
    </source>
</evidence>
<protein>
    <submittedName>
        <fullName evidence="2">Craniofacial development protein 1</fullName>
    </submittedName>
</protein>
<sequence>MSDCESEDYSCSEDEDYVPSGGEYSEDDINDLVKESGDDEDEEGSKKPSDVKSKKKSSKNYPARCSPSNKSLNLKSPCPAQDFADSQIKKFTLNCLPSSVLFAYPIPLAGKIQPILSMQCKQSRRGKACRVSSSLSTSCLGRIQVGVGNPFRGDKKEQRRECYSSDVSGL</sequence>
<evidence type="ECO:0000313" key="2">
    <source>
        <dbReference type="Ensembl" id="ENSXETP00000113632"/>
    </source>
</evidence>
<dbReference type="Ensembl" id="ENSXETT00000107251">
    <property type="protein sequence ID" value="ENSXETP00000113632"/>
    <property type="gene ID" value="ENSXETG00000027995"/>
</dbReference>
<reference evidence="2" key="1">
    <citation type="journal article" date="2010" name="Science">
        <title>The genome of the Western clawed frog Xenopus tropicalis.</title>
        <authorList>
            <person name="Hellsten U."/>
            <person name="Harland R.M."/>
            <person name="Gilchrist M.J."/>
            <person name="Hendrix D."/>
            <person name="Jurka J."/>
            <person name="Kapitonov V."/>
            <person name="Ovcharenko I."/>
            <person name="Putnam N.H."/>
            <person name="Shu S."/>
            <person name="Taher L."/>
            <person name="Blitz I.L."/>
            <person name="Blumberg B."/>
            <person name="Dichmann D.S."/>
            <person name="Dubchak I."/>
            <person name="Amaya E."/>
            <person name="Detter J.C."/>
            <person name="Fletcher R."/>
            <person name="Gerhard D.S."/>
            <person name="Goodstein D."/>
            <person name="Graves T."/>
            <person name="Grigoriev I.V."/>
            <person name="Grimwood J."/>
            <person name="Kawashima T."/>
            <person name="Lindquist E."/>
            <person name="Lucas S.M."/>
            <person name="Mead P.E."/>
            <person name="Mitros T."/>
            <person name="Ogino H."/>
            <person name="Ohta Y."/>
            <person name="Poliakov A.V."/>
            <person name="Pollet N."/>
            <person name="Robert J."/>
            <person name="Salamov A."/>
            <person name="Sater A.K."/>
            <person name="Schmutz J."/>
            <person name="Terry A."/>
            <person name="Vize P.D."/>
            <person name="Warren W.C."/>
            <person name="Wells D."/>
            <person name="Wills A."/>
            <person name="Wilson R.K."/>
            <person name="Zimmerman L.B."/>
            <person name="Zorn A.M."/>
            <person name="Grainger R."/>
            <person name="Grammer T."/>
            <person name="Khokha M.K."/>
            <person name="Richardson P.M."/>
            <person name="Rokhsar D.S."/>
        </authorList>
    </citation>
    <scope>NUCLEOTIDE SEQUENCE [LARGE SCALE GENOMIC DNA]</scope>
    <source>
        <strain evidence="2">Nigerian</strain>
    </source>
</reference>
<dbReference type="Bgee" id="ENSXETG00000027995">
    <property type="expression patterns" value="Expressed in brain and 14 other cell types or tissues"/>
</dbReference>
<gene>
    <name evidence="2" type="primary">cfdp1</name>
</gene>
<dbReference type="GeneTree" id="ENSGT00390000018141"/>
<proteinExistence type="predicted"/>
<accession>A0A803K019</accession>
<reference evidence="2" key="2">
    <citation type="submission" date="2021-03" db="UniProtKB">
        <authorList>
            <consortium name="Ensembl"/>
        </authorList>
    </citation>
    <scope>IDENTIFICATION</scope>
</reference>
<dbReference type="AlphaFoldDB" id="A0A803K019"/>